<accession>A0A821VSL6</accession>
<evidence type="ECO:0000313" key="1">
    <source>
        <dbReference type="EMBL" id="CAF4912412.1"/>
    </source>
</evidence>
<protein>
    <recommendedName>
        <fullName evidence="3">Potassium channel domain-containing protein</fullName>
    </recommendedName>
</protein>
<dbReference type="Proteomes" id="UP000663880">
    <property type="component" value="Unassembled WGS sequence"/>
</dbReference>
<dbReference type="Gene3D" id="1.10.287.70">
    <property type="match status" value="1"/>
</dbReference>
<keyword evidence="2" id="KW-1185">Reference proteome</keyword>
<evidence type="ECO:0008006" key="3">
    <source>
        <dbReference type="Google" id="ProtNLM"/>
    </source>
</evidence>
<proteinExistence type="predicted"/>
<dbReference type="OrthoDB" id="297496at2759"/>
<gene>
    <name evidence="1" type="ORF">PMACD_LOCUS12260</name>
</gene>
<dbReference type="EMBL" id="CAJOBZ010000046">
    <property type="protein sequence ID" value="CAF4912412.1"/>
    <property type="molecule type" value="Genomic_DNA"/>
</dbReference>
<name>A0A821VSL6_9NEOP</name>
<organism evidence="1 2">
    <name type="scientific">Pieris macdunnoughi</name>
    <dbReference type="NCBI Taxonomy" id="345717"/>
    <lineage>
        <taxon>Eukaryota</taxon>
        <taxon>Metazoa</taxon>
        <taxon>Ecdysozoa</taxon>
        <taxon>Arthropoda</taxon>
        <taxon>Hexapoda</taxon>
        <taxon>Insecta</taxon>
        <taxon>Pterygota</taxon>
        <taxon>Neoptera</taxon>
        <taxon>Endopterygota</taxon>
        <taxon>Lepidoptera</taxon>
        <taxon>Glossata</taxon>
        <taxon>Ditrysia</taxon>
        <taxon>Papilionoidea</taxon>
        <taxon>Pieridae</taxon>
        <taxon>Pierinae</taxon>
        <taxon>Pieris</taxon>
    </lineage>
</organism>
<reference evidence="1" key="1">
    <citation type="submission" date="2021-02" db="EMBL/GenBank/DDBJ databases">
        <authorList>
            <person name="Steward A R."/>
        </authorList>
    </citation>
    <scope>NUCLEOTIDE SEQUENCE</scope>
</reference>
<dbReference type="AlphaFoldDB" id="A0A821VSL6"/>
<sequence length="95" mass="11064">MFTLYMKETGPSEEKYNKNITLVRKDLAVSIQKTIVENQTLLQDSNDLLSIVEQNLAVYEENFKEYLKHVNGNNKAWTFWNSMFYAGTIYTTIGN</sequence>
<comment type="caution">
    <text evidence="1">The sequence shown here is derived from an EMBL/GenBank/DDBJ whole genome shotgun (WGS) entry which is preliminary data.</text>
</comment>
<evidence type="ECO:0000313" key="2">
    <source>
        <dbReference type="Proteomes" id="UP000663880"/>
    </source>
</evidence>